<dbReference type="InterPro" id="IPR001638">
    <property type="entry name" value="Solute-binding_3/MltF_N"/>
</dbReference>
<evidence type="ECO:0000256" key="2">
    <source>
        <dbReference type="ARBA" id="ARBA00010333"/>
    </source>
</evidence>
<organism evidence="7">
    <name type="scientific">Gordonia sp. MP11Mi</name>
    <dbReference type="NCBI Taxonomy" id="3022769"/>
    <lineage>
        <taxon>Bacteria</taxon>
        <taxon>Bacillati</taxon>
        <taxon>Actinomycetota</taxon>
        <taxon>Actinomycetes</taxon>
        <taxon>Mycobacteriales</taxon>
        <taxon>Gordoniaceae</taxon>
        <taxon>Gordonia</taxon>
    </lineage>
</organism>
<feature type="signal peptide" evidence="5">
    <location>
        <begin position="1"/>
        <end position="27"/>
    </location>
</feature>
<dbReference type="SUPFAM" id="SSF53850">
    <property type="entry name" value="Periplasmic binding protein-like II"/>
    <property type="match status" value="1"/>
</dbReference>
<name>A0AA97CX84_9ACTN</name>
<evidence type="ECO:0000313" key="7">
    <source>
        <dbReference type="EMBL" id="WOC14174.1"/>
    </source>
</evidence>
<dbReference type="PROSITE" id="PS51257">
    <property type="entry name" value="PROKAR_LIPOPROTEIN"/>
    <property type="match status" value="1"/>
</dbReference>
<dbReference type="EMBL" id="CP128986">
    <property type="protein sequence ID" value="WOC14174.1"/>
    <property type="molecule type" value="Genomic_DNA"/>
</dbReference>
<dbReference type="Gene3D" id="3.40.190.10">
    <property type="entry name" value="Periplasmic binding protein-like II"/>
    <property type="match status" value="2"/>
</dbReference>
<evidence type="ECO:0000256" key="1">
    <source>
        <dbReference type="ARBA" id="ARBA00004196"/>
    </source>
</evidence>
<accession>A0AA97CX84</accession>
<dbReference type="PROSITE" id="PS01039">
    <property type="entry name" value="SBP_BACTERIAL_3"/>
    <property type="match status" value="1"/>
</dbReference>
<feature type="chain" id="PRO_5041672761" description="Solute-binding protein family 3/N-terminal domain-containing protein" evidence="5">
    <location>
        <begin position="28"/>
        <end position="314"/>
    </location>
</feature>
<dbReference type="RefSeq" id="WP_420039933.1">
    <property type="nucleotide sequence ID" value="NZ_CP128986.1"/>
</dbReference>
<reference evidence="7" key="1">
    <citation type="submission" date="2023-06" db="EMBL/GenBank/DDBJ databases">
        <title>Gordonia sp. nov. and Pseudochrobactrum sp. nov., two species isolated from the burying beetle Nicrophorus vespilloides.</title>
        <authorList>
            <person name="Poehlein A."/>
            <person name="Guzman J."/>
            <person name="Daniel R."/>
            <person name="Vilcinskas A."/>
        </authorList>
    </citation>
    <scope>NUCLEOTIDE SEQUENCE</scope>
    <source>
        <strain evidence="7">MP11Mi</strain>
    </source>
</reference>
<gene>
    <name evidence="7" type="ORF">MP11Mi_32880</name>
</gene>
<dbReference type="InterPro" id="IPR018313">
    <property type="entry name" value="SBP_3_CS"/>
</dbReference>
<dbReference type="GO" id="GO:0030313">
    <property type="term" value="C:cell envelope"/>
    <property type="evidence" value="ECO:0007669"/>
    <property type="project" value="UniProtKB-SubCell"/>
</dbReference>
<evidence type="ECO:0000256" key="5">
    <source>
        <dbReference type="SAM" id="SignalP"/>
    </source>
</evidence>
<comment type="subcellular location">
    <subcellularLocation>
        <location evidence="1">Cell envelope</location>
    </subcellularLocation>
</comment>
<keyword evidence="3 5" id="KW-0732">Signal</keyword>
<protein>
    <recommendedName>
        <fullName evidence="6">Solute-binding protein family 3/N-terminal domain-containing protein</fullName>
    </recommendedName>
</protein>
<comment type="similarity">
    <text evidence="2 4">Belongs to the bacterial solute-binding protein 3 family.</text>
</comment>
<feature type="domain" description="Solute-binding protein family 3/N-terminal" evidence="6">
    <location>
        <begin position="71"/>
        <end position="300"/>
    </location>
</feature>
<sequence>MSHSRTRSRRLAAAGALFLAASIGLTACGSDSKSDTAAGSAAVPTQDVVSAIARDDRVAALLPADVRASGALTVGSVEAVGQAQLPHAGVADGEQVGLDIDVANAVAKVLGVDWHREYGTFATIVPGVQNGRYQVGQANFGVTKARTEVLDFATYLNDGQGFLGASTVDADKIATLTDACGYRIATTPGSTFQTLLETHADDCAKQGKEPWTVQYFADQGPIVLGLQNGKVDLMFGPTLSLRYAAQHIPNTKFLGELTTTPVGFVTAKGSPIAPALNAAVNKLIDTGDYHRIFEKWGVTQTEVKRSEINPSATF</sequence>
<dbReference type="AlphaFoldDB" id="A0AA97CX84"/>
<evidence type="ECO:0000259" key="6">
    <source>
        <dbReference type="SMART" id="SM00062"/>
    </source>
</evidence>
<dbReference type="PANTHER" id="PTHR35936:SF17">
    <property type="entry name" value="ARGININE-BINDING EXTRACELLULAR PROTEIN ARTP"/>
    <property type="match status" value="1"/>
</dbReference>
<dbReference type="SMART" id="SM00062">
    <property type="entry name" value="PBPb"/>
    <property type="match status" value="1"/>
</dbReference>
<proteinExistence type="inferred from homology"/>
<evidence type="ECO:0000256" key="4">
    <source>
        <dbReference type="RuleBase" id="RU003744"/>
    </source>
</evidence>
<dbReference type="Pfam" id="PF00497">
    <property type="entry name" value="SBP_bac_3"/>
    <property type="match status" value="1"/>
</dbReference>
<dbReference type="PANTHER" id="PTHR35936">
    <property type="entry name" value="MEMBRANE-BOUND LYTIC MUREIN TRANSGLYCOSYLASE F"/>
    <property type="match status" value="1"/>
</dbReference>
<evidence type="ECO:0000256" key="3">
    <source>
        <dbReference type="ARBA" id="ARBA00022729"/>
    </source>
</evidence>